<dbReference type="Pfam" id="PF19335">
    <property type="entry name" value="HMBD"/>
    <property type="match status" value="1"/>
</dbReference>
<dbReference type="RefSeq" id="WP_301192243.1">
    <property type="nucleotide sequence ID" value="NZ_JAPDPJ010000061.1"/>
</dbReference>
<dbReference type="InterPro" id="IPR006121">
    <property type="entry name" value="HMA_dom"/>
</dbReference>
<evidence type="ECO:0000256" key="2">
    <source>
        <dbReference type="ARBA" id="ARBA00022448"/>
    </source>
</evidence>
<keyword evidence="3" id="KW-0472">Membrane</keyword>
<dbReference type="NCBIfam" id="TIGR01730">
    <property type="entry name" value="RND_mfp"/>
    <property type="match status" value="1"/>
</dbReference>
<dbReference type="PANTHER" id="PTHR30097:SF15">
    <property type="entry name" value="CATION EFFLUX SYSTEM PROTEIN CUSB"/>
    <property type="match status" value="1"/>
</dbReference>
<name>A0AAE3SGU4_9BACT</name>
<dbReference type="GO" id="GO:0060003">
    <property type="term" value="P:copper ion export"/>
    <property type="evidence" value="ECO:0007669"/>
    <property type="project" value="TreeGrafter"/>
</dbReference>
<dbReference type="Pfam" id="PF25954">
    <property type="entry name" value="Beta-barrel_RND_2"/>
    <property type="match status" value="1"/>
</dbReference>
<evidence type="ECO:0000313" key="5">
    <source>
        <dbReference type="EMBL" id="MCW3788686.1"/>
    </source>
</evidence>
<evidence type="ECO:0000256" key="3">
    <source>
        <dbReference type="SAM" id="Phobius"/>
    </source>
</evidence>
<dbReference type="Pfam" id="PF25975">
    <property type="entry name" value="CzcB_C"/>
    <property type="match status" value="1"/>
</dbReference>
<comment type="caution">
    <text evidence="5">The sequence shown here is derived from an EMBL/GenBank/DDBJ whole genome shotgun (WGS) entry which is preliminary data.</text>
</comment>
<proteinExistence type="inferred from homology"/>
<dbReference type="Pfam" id="PF25973">
    <property type="entry name" value="BSH_CzcB"/>
    <property type="match status" value="1"/>
</dbReference>
<feature type="domain" description="HMA" evidence="4">
    <location>
        <begin position="539"/>
        <end position="605"/>
    </location>
</feature>
<dbReference type="GO" id="GO:0016020">
    <property type="term" value="C:membrane"/>
    <property type="evidence" value="ECO:0007669"/>
    <property type="project" value="InterPro"/>
</dbReference>
<keyword evidence="3" id="KW-1133">Transmembrane helix</keyword>
<feature type="transmembrane region" description="Helical" evidence="3">
    <location>
        <begin position="12"/>
        <end position="29"/>
    </location>
</feature>
<dbReference type="GO" id="GO:0022857">
    <property type="term" value="F:transmembrane transporter activity"/>
    <property type="evidence" value="ECO:0007669"/>
    <property type="project" value="InterPro"/>
</dbReference>
<evidence type="ECO:0000313" key="6">
    <source>
        <dbReference type="Proteomes" id="UP001209229"/>
    </source>
</evidence>
<dbReference type="AlphaFoldDB" id="A0AAE3SGU4"/>
<dbReference type="Gene3D" id="2.40.30.170">
    <property type="match status" value="1"/>
</dbReference>
<evidence type="ECO:0000259" key="4">
    <source>
        <dbReference type="PROSITE" id="PS50846"/>
    </source>
</evidence>
<dbReference type="Gene3D" id="2.40.420.20">
    <property type="match status" value="1"/>
</dbReference>
<dbReference type="EMBL" id="JAPDPJ010000061">
    <property type="protein sequence ID" value="MCW3788686.1"/>
    <property type="molecule type" value="Genomic_DNA"/>
</dbReference>
<comment type="similarity">
    <text evidence="1">Belongs to the membrane fusion protein (MFP) (TC 8.A.1) family.</text>
</comment>
<dbReference type="InterPro" id="IPR045800">
    <property type="entry name" value="HMBD"/>
</dbReference>
<dbReference type="Proteomes" id="UP001209229">
    <property type="component" value="Unassembled WGS sequence"/>
</dbReference>
<dbReference type="FunFam" id="2.40.30.170:FF:000010">
    <property type="entry name" value="Efflux RND transporter periplasmic adaptor subunit"/>
    <property type="match status" value="1"/>
</dbReference>
<dbReference type="PROSITE" id="PS50846">
    <property type="entry name" value="HMA_2"/>
    <property type="match status" value="2"/>
</dbReference>
<gene>
    <name evidence="5" type="ORF">OM075_19610</name>
</gene>
<dbReference type="InterPro" id="IPR058792">
    <property type="entry name" value="Beta-barrel_RND_2"/>
</dbReference>
<dbReference type="GO" id="GO:0046914">
    <property type="term" value="F:transition metal ion binding"/>
    <property type="evidence" value="ECO:0007669"/>
    <property type="project" value="TreeGrafter"/>
</dbReference>
<dbReference type="PANTHER" id="PTHR30097">
    <property type="entry name" value="CATION EFFLUX SYSTEM PROTEIN CUSB"/>
    <property type="match status" value="1"/>
</dbReference>
<dbReference type="InterPro" id="IPR006143">
    <property type="entry name" value="RND_pump_MFP"/>
</dbReference>
<keyword evidence="3" id="KW-0812">Transmembrane</keyword>
<keyword evidence="2" id="KW-0813">Transport</keyword>
<feature type="domain" description="HMA" evidence="4">
    <location>
        <begin position="443"/>
        <end position="509"/>
    </location>
</feature>
<protein>
    <submittedName>
        <fullName evidence="5">Efflux RND transporter periplasmic adaptor subunit</fullName>
    </submittedName>
</protein>
<reference evidence="5" key="1">
    <citation type="submission" date="2022-10" db="EMBL/GenBank/DDBJ databases">
        <authorList>
            <person name="Yu W.X."/>
        </authorList>
    </citation>
    <scope>NUCLEOTIDE SEQUENCE</scope>
    <source>
        <strain evidence="5">AAT</strain>
    </source>
</reference>
<dbReference type="CDD" id="cd00371">
    <property type="entry name" value="HMA"/>
    <property type="match status" value="2"/>
</dbReference>
<dbReference type="InterPro" id="IPR058647">
    <property type="entry name" value="BSH_CzcB-like"/>
</dbReference>
<dbReference type="SUPFAM" id="SSF111369">
    <property type="entry name" value="HlyD-like secretion proteins"/>
    <property type="match status" value="1"/>
</dbReference>
<dbReference type="InterPro" id="IPR036163">
    <property type="entry name" value="HMA_dom_sf"/>
</dbReference>
<accession>A0AAE3SGU4</accession>
<dbReference type="SUPFAM" id="SSF55008">
    <property type="entry name" value="HMA, heavy metal-associated domain"/>
    <property type="match status" value="2"/>
</dbReference>
<dbReference type="Pfam" id="PF00403">
    <property type="entry name" value="HMA"/>
    <property type="match status" value="1"/>
</dbReference>
<sequence>MKTIFQNIKNNYKLVLGVLIVGLVIGWMISPSGNTNNVVDEHAGHNHEEEATVWTCSMHPQIKQDNPGLCPICAMDLIPRSSMKGGEHADPNEIVMSESAAKLADIQTTKVVLDEPVKSIYMQGKLNIDERRIAELTARFGGRIEELFVNFTGQEVRKGQKLATIYSPNLVSAQRELIEASEFKENNPSLYKAARAKLKAWDLTESQIDNIEQSGDPKVNFEVLSPIIGTVIMRHVALGDYVKEGTALFKVADLTKLWALFDAYETDLPWIKVGDKISFTLQALPGEEFKTKVTYVDPFIDSKTRVAKVRAEINNKDLRLKPEMFTNGVLQSKIAEGQTAIIIPKSAVLWTGKRAVVYTKVQERESPTFLYREIVLGPEAGAFYVVKEGLEPGEEIATNGVFKIDAAAQLMGLPSMMNQVADNESSRHHHGEMNMNDQAEGNMEHAMFNVSGNCGMCKETIETAAMSLDGVLKADWDQETHMIHINYNADKVKLADIHKAIAKSGYDTELEKAPDDVYQSLPECCHYTRTAATVEAEKVQDSMFKVYGNCGMCKDRIEEAALSVSGVKSAEWNEDSKMIHVSYLSDQSSLDKIHKAIAKVGHDTDKEKAPDEVYNNLPACCLYRE</sequence>
<dbReference type="GO" id="GO:0015679">
    <property type="term" value="P:plasma membrane copper ion transport"/>
    <property type="evidence" value="ECO:0007669"/>
    <property type="project" value="TreeGrafter"/>
</dbReference>
<dbReference type="GO" id="GO:0030288">
    <property type="term" value="C:outer membrane-bounded periplasmic space"/>
    <property type="evidence" value="ECO:0007669"/>
    <property type="project" value="TreeGrafter"/>
</dbReference>
<evidence type="ECO:0000256" key="1">
    <source>
        <dbReference type="ARBA" id="ARBA00009477"/>
    </source>
</evidence>
<dbReference type="InterPro" id="IPR058649">
    <property type="entry name" value="CzcB_C"/>
</dbReference>
<dbReference type="InterPro" id="IPR051909">
    <property type="entry name" value="MFP_Cation_Efflux"/>
</dbReference>
<keyword evidence="6" id="KW-1185">Reference proteome</keyword>
<dbReference type="Gene3D" id="3.30.70.100">
    <property type="match status" value="2"/>
</dbReference>
<organism evidence="5 6">
    <name type="scientific">Plebeiibacterium sediminum</name>
    <dbReference type="NCBI Taxonomy" id="2992112"/>
    <lineage>
        <taxon>Bacteria</taxon>
        <taxon>Pseudomonadati</taxon>
        <taxon>Bacteroidota</taxon>
        <taxon>Bacteroidia</taxon>
        <taxon>Marinilabiliales</taxon>
        <taxon>Marinilabiliaceae</taxon>
        <taxon>Plebeiibacterium</taxon>
    </lineage>
</organism>